<gene>
    <name evidence="11" type="primary">106081257</name>
</gene>
<feature type="transmembrane region" description="Helical" evidence="10">
    <location>
        <begin position="263"/>
        <end position="290"/>
    </location>
</feature>
<feature type="transmembrane region" description="Helical" evidence="10">
    <location>
        <begin position="179"/>
        <end position="198"/>
    </location>
</feature>
<dbReference type="PANTHER" id="PTHR21137">
    <property type="entry name" value="ODORANT RECEPTOR"/>
    <property type="match status" value="1"/>
</dbReference>
<evidence type="ECO:0000256" key="10">
    <source>
        <dbReference type="RuleBase" id="RU351113"/>
    </source>
</evidence>
<protein>
    <recommendedName>
        <fullName evidence="10">Odorant receptor</fullName>
    </recommendedName>
</protein>
<evidence type="ECO:0000256" key="9">
    <source>
        <dbReference type="ARBA" id="ARBA00023224"/>
    </source>
</evidence>
<proteinExistence type="inferred from homology"/>
<dbReference type="PANTHER" id="PTHR21137:SF35">
    <property type="entry name" value="ODORANT RECEPTOR 19A-RELATED"/>
    <property type="match status" value="1"/>
</dbReference>
<dbReference type="OrthoDB" id="7548151at2759"/>
<evidence type="ECO:0000256" key="1">
    <source>
        <dbReference type="ARBA" id="ARBA00004651"/>
    </source>
</evidence>
<dbReference type="KEGG" id="scac:106081257"/>
<feature type="transmembrane region" description="Helical" evidence="10">
    <location>
        <begin position="296"/>
        <end position="316"/>
    </location>
</feature>
<evidence type="ECO:0000256" key="3">
    <source>
        <dbReference type="ARBA" id="ARBA00022606"/>
    </source>
</evidence>
<evidence type="ECO:0000256" key="5">
    <source>
        <dbReference type="ARBA" id="ARBA00022725"/>
    </source>
</evidence>
<dbReference type="Proteomes" id="UP000095300">
    <property type="component" value="Unassembled WGS sequence"/>
</dbReference>
<evidence type="ECO:0000256" key="4">
    <source>
        <dbReference type="ARBA" id="ARBA00022692"/>
    </source>
</evidence>
<keyword evidence="4 10" id="KW-0812">Transmembrane</keyword>
<reference evidence="11" key="1">
    <citation type="submission" date="2020-05" db="UniProtKB">
        <authorList>
            <consortium name="EnsemblMetazoa"/>
        </authorList>
    </citation>
    <scope>IDENTIFICATION</scope>
    <source>
        <strain evidence="11">USDA</strain>
    </source>
</reference>
<dbReference type="GO" id="GO:0005886">
    <property type="term" value="C:plasma membrane"/>
    <property type="evidence" value="ECO:0007669"/>
    <property type="project" value="UniProtKB-SubCell"/>
</dbReference>
<evidence type="ECO:0000256" key="7">
    <source>
        <dbReference type="ARBA" id="ARBA00023136"/>
    </source>
</evidence>
<dbReference type="VEuPathDB" id="VectorBase:SCAU008872"/>
<keyword evidence="5 10" id="KW-0552">Olfaction</keyword>
<accession>A0A1I8PKG6</accession>
<dbReference type="InterPro" id="IPR004117">
    <property type="entry name" value="7tm6_olfct_rcpt"/>
</dbReference>
<keyword evidence="2" id="KW-1003">Cell membrane</keyword>
<evidence type="ECO:0000256" key="6">
    <source>
        <dbReference type="ARBA" id="ARBA00022989"/>
    </source>
</evidence>
<comment type="subcellular location">
    <subcellularLocation>
        <location evidence="1 10">Cell membrane</location>
        <topology evidence="1 10">Multi-pass membrane protein</topology>
    </subcellularLocation>
</comment>
<dbReference type="GO" id="GO:0007165">
    <property type="term" value="P:signal transduction"/>
    <property type="evidence" value="ECO:0007669"/>
    <property type="project" value="UniProtKB-KW"/>
</dbReference>
<feature type="transmembrane region" description="Helical" evidence="10">
    <location>
        <begin position="51"/>
        <end position="71"/>
    </location>
</feature>
<keyword evidence="3 10" id="KW-0716">Sensory transduction</keyword>
<evidence type="ECO:0000313" key="12">
    <source>
        <dbReference type="Proteomes" id="UP000095300"/>
    </source>
</evidence>
<evidence type="ECO:0000256" key="8">
    <source>
        <dbReference type="ARBA" id="ARBA00023170"/>
    </source>
</evidence>
<dbReference type="GO" id="GO:0005549">
    <property type="term" value="F:odorant binding"/>
    <property type="evidence" value="ECO:0007669"/>
    <property type="project" value="InterPro"/>
</dbReference>
<keyword evidence="12" id="KW-1185">Reference proteome</keyword>
<dbReference type="EnsemblMetazoa" id="SCAU008872-RA">
    <property type="protein sequence ID" value="SCAU008872-PA"/>
    <property type="gene ID" value="SCAU008872"/>
</dbReference>
<evidence type="ECO:0000256" key="2">
    <source>
        <dbReference type="ARBA" id="ARBA00022475"/>
    </source>
</evidence>
<organism evidence="11 12">
    <name type="scientific">Stomoxys calcitrans</name>
    <name type="common">Stable fly</name>
    <name type="synonym">Conops calcitrans</name>
    <dbReference type="NCBI Taxonomy" id="35570"/>
    <lineage>
        <taxon>Eukaryota</taxon>
        <taxon>Metazoa</taxon>
        <taxon>Ecdysozoa</taxon>
        <taxon>Arthropoda</taxon>
        <taxon>Hexapoda</taxon>
        <taxon>Insecta</taxon>
        <taxon>Pterygota</taxon>
        <taxon>Neoptera</taxon>
        <taxon>Endopterygota</taxon>
        <taxon>Diptera</taxon>
        <taxon>Brachycera</taxon>
        <taxon>Muscomorpha</taxon>
        <taxon>Muscoidea</taxon>
        <taxon>Muscidae</taxon>
        <taxon>Stomoxys</taxon>
    </lineage>
</organism>
<feature type="transmembrane region" description="Helical" evidence="10">
    <location>
        <begin position="141"/>
        <end position="159"/>
    </location>
</feature>
<comment type="caution">
    <text evidence="10">Lacks conserved residue(s) required for the propagation of feature annotation.</text>
</comment>
<dbReference type="AlphaFoldDB" id="A0A1I8PKG6"/>
<keyword evidence="8 10" id="KW-0675">Receptor</keyword>
<keyword evidence="7 10" id="KW-0472">Membrane</keyword>
<comment type="similarity">
    <text evidence="10">Belongs to the insect chemoreceptor superfamily. Heteromeric odorant receptor channel (TC 1.A.69) family.</text>
</comment>
<name>A0A1I8PKG6_STOCA</name>
<keyword evidence="6 10" id="KW-1133">Transmembrane helix</keyword>
<dbReference type="Pfam" id="PF02949">
    <property type="entry name" value="7tm_6"/>
    <property type="match status" value="1"/>
</dbReference>
<sequence>MDNAKEHPNMAGRLQYQTNSVELFEIFWLTWRVLGVNVIGNKFFSFCYDALLNIAVTFWYPVHLTLGLLMLPTHGDIFKNLSMTITCIVCTLKHISLRLKLKKLHEIETLLDHLDKRVESQEEWDYFTEGPQKTVKNVTKMYFGIYMGANVAGILTVILDSERRLMYPAWFPFDWKSSFSIYCLTLLYQIFGVTMQIIQNMVNDAFTPVVLCLLGGHVRLLAMRVRKIGYDPGRDNNHNLDDLKRCIEDHIKLRHLFKTLEDALSIVQLSLFISSGLNICVALVYLLFYADTFVATLYYSMFLLAICIELFPIYFYGSVMQMEFEDLTYAIFSSNWAEQPKLYRKNMQIFLQNTLPRVKMVGCGIVSIQLETFFLICRMAYTSFTLIRTINKDVQ</sequence>
<keyword evidence="9 10" id="KW-0807">Transducer</keyword>
<dbReference type="STRING" id="35570.A0A1I8PKG6"/>
<dbReference type="GO" id="GO:0004984">
    <property type="term" value="F:olfactory receptor activity"/>
    <property type="evidence" value="ECO:0007669"/>
    <property type="project" value="InterPro"/>
</dbReference>
<evidence type="ECO:0000313" key="11">
    <source>
        <dbReference type="EnsemblMetazoa" id="SCAU008872-PA"/>
    </source>
</evidence>